<feature type="domain" description="Alpha/beta hydrolase fold-3" evidence="1">
    <location>
        <begin position="2"/>
        <end position="56"/>
    </location>
</feature>
<evidence type="ECO:0000313" key="3">
    <source>
        <dbReference type="Proteomes" id="UP000612362"/>
    </source>
</evidence>
<protein>
    <recommendedName>
        <fullName evidence="1">Alpha/beta hydrolase fold-3 domain-containing protein</fullName>
    </recommendedName>
</protein>
<reference evidence="2" key="1">
    <citation type="submission" date="2020-10" db="EMBL/GenBank/DDBJ databases">
        <title>Taxonomic study of unclassified bacteria belonging to the class Ktedonobacteria.</title>
        <authorList>
            <person name="Yabe S."/>
            <person name="Wang C.M."/>
            <person name="Zheng Y."/>
            <person name="Sakai Y."/>
            <person name="Cavaletti L."/>
            <person name="Monciardini P."/>
            <person name="Donadio S."/>
        </authorList>
    </citation>
    <scope>NUCLEOTIDE SEQUENCE</scope>
    <source>
        <strain evidence="2">SOSP1-1</strain>
    </source>
</reference>
<evidence type="ECO:0000313" key="2">
    <source>
        <dbReference type="EMBL" id="GHO47694.1"/>
    </source>
</evidence>
<dbReference type="InterPro" id="IPR013094">
    <property type="entry name" value="AB_hydrolase_3"/>
</dbReference>
<dbReference type="GO" id="GO:0016787">
    <property type="term" value="F:hydrolase activity"/>
    <property type="evidence" value="ECO:0007669"/>
    <property type="project" value="InterPro"/>
</dbReference>
<evidence type="ECO:0000259" key="1">
    <source>
        <dbReference type="Pfam" id="PF07859"/>
    </source>
</evidence>
<dbReference type="InterPro" id="IPR029058">
    <property type="entry name" value="AB_hydrolase_fold"/>
</dbReference>
<dbReference type="Pfam" id="PF07859">
    <property type="entry name" value="Abhydrolase_3"/>
    <property type="match status" value="1"/>
</dbReference>
<keyword evidence="3" id="KW-1185">Reference proteome</keyword>
<proteinExistence type="predicted"/>
<dbReference type="Gene3D" id="3.40.50.1820">
    <property type="entry name" value="alpha/beta hydrolase"/>
    <property type="match status" value="1"/>
</dbReference>
<comment type="caution">
    <text evidence="2">The sequence shown here is derived from an EMBL/GenBank/DDBJ whole genome shotgun (WGS) entry which is preliminary data.</text>
</comment>
<dbReference type="SUPFAM" id="SSF53474">
    <property type="entry name" value="alpha/beta-Hydrolases"/>
    <property type="match status" value="1"/>
</dbReference>
<name>A0A8J3IAG0_9CHLR</name>
<organism evidence="2 3">
    <name type="scientific">Ktedonospora formicarum</name>
    <dbReference type="NCBI Taxonomy" id="2778364"/>
    <lineage>
        <taxon>Bacteria</taxon>
        <taxon>Bacillati</taxon>
        <taxon>Chloroflexota</taxon>
        <taxon>Ktedonobacteria</taxon>
        <taxon>Ktedonobacterales</taxon>
        <taxon>Ktedonobacteraceae</taxon>
        <taxon>Ktedonospora</taxon>
    </lineage>
</organism>
<dbReference type="EMBL" id="BNJF01000003">
    <property type="protein sequence ID" value="GHO47694.1"/>
    <property type="molecule type" value="Genomic_DNA"/>
</dbReference>
<dbReference type="Proteomes" id="UP000612362">
    <property type="component" value="Unassembled WGS sequence"/>
</dbReference>
<sequence length="84" mass="9781">MVSPLYAELHGFPPSFIQVGQNEMLYDDACQLAKRIKEHHGRVHCVVWENMFHGWHLFADELPEGQLALEQVAAYFEKYFESSI</sequence>
<accession>A0A8J3IAG0</accession>
<dbReference type="AlphaFoldDB" id="A0A8J3IAG0"/>
<gene>
    <name evidence="2" type="ORF">KSX_58570</name>
</gene>